<evidence type="ECO:0000313" key="2">
    <source>
        <dbReference type="EMBL" id="OEV02901.1"/>
    </source>
</evidence>
<accession>A0A1E7KG52</accession>
<gene>
    <name evidence="2" type="ORF">AN216_14505</name>
</gene>
<protein>
    <recommendedName>
        <fullName evidence="4">Oxetanocin A resistance protein</fullName>
    </recommendedName>
</protein>
<keyword evidence="1" id="KW-0732">Signal</keyword>
<name>A0A1E7KG52_9ACTN</name>
<dbReference type="InterPro" id="IPR051082">
    <property type="entry name" value="Pentapeptide-BTB/POZ_domain"/>
</dbReference>
<dbReference type="PATRIC" id="fig|1075402.3.peg.1804"/>
<keyword evidence="3" id="KW-1185">Reference proteome</keyword>
<organism evidence="2 3">
    <name type="scientific">Streptomyces oceani</name>
    <dbReference type="NCBI Taxonomy" id="1075402"/>
    <lineage>
        <taxon>Bacteria</taxon>
        <taxon>Bacillati</taxon>
        <taxon>Actinomycetota</taxon>
        <taxon>Actinomycetes</taxon>
        <taxon>Kitasatosporales</taxon>
        <taxon>Streptomycetaceae</taxon>
        <taxon>Streptomyces</taxon>
    </lineage>
</organism>
<dbReference type="PANTHER" id="PTHR14136">
    <property type="entry name" value="BTB_POZ DOMAIN-CONTAINING PROTEIN KCTD9"/>
    <property type="match status" value="1"/>
</dbReference>
<dbReference type="EMBL" id="LJGU01000127">
    <property type="protein sequence ID" value="OEV02901.1"/>
    <property type="molecule type" value="Genomic_DNA"/>
</dbReference>
<dbReference type="PANTHER" id="PTHR14136:SF37">
    <property type="entry name" value="PENTAPEPTIDE REPEAT-CONTAINING PROTEIN"/>
    <property type="match status" value="1"/>
</dbReference>
<evidence type="ECO:0008006" key="4">
    <source>
        <dbReference type="Google" id="ProtNLM"/>
    </source>
</evidence>
<evidence type="ECO:0000313" key="3">
    <source>
        <dbReference type="Proteomes" id="UP000176101"/>
    </source>
</evidence>
<dbReference type="Proteomes" id="UP000176101">
    <property type="component" value="Unassembled WGS sequence"/>
</dbReference>
<feature type="signal peptide" evidence="1">
    <location>
        <begin position="1"/>
        <end position="22"/>
    </location>
</feature>
<dbReference type="STRING" id="1075402.AN216_14505"/>
<feature type="chain" id="PRO_5009196484" description="Oxetanocin A resistance protein" evidence="1">
    <location>
        <begin position="23"/>
        <end position="261"/>
    </location>
</feature>
<dbReference type="Pfam" id="PF00805">
    <property type="entry name" value="Pentapeptide"/>
    <property type="match status" value="1"/>
</dbReference>
<dbReference type="SUPFAM" id="SSF141571">
    <property type="entry name" value="Pentapeptide repeat-like"/>
    <property type="match status" value="1"/>
</dbReference>
<dbReference type="Gene3D" id="2.160.20.80">
    <property type="entry name" value="E3 ubiquitin-protein ligase SopA"/>
    <property type="match status" value="1"/>
</dbReference>
<dbReference type="AlphaFoldDB" id="A0A1E7KG52"/>
<comment type="caution">
    <text evidence="2">The sequence shown here is derived from an EMBL/GenBank/DDBJ whole genome shotgun (WGS) entry which is preliminary data.</text>
</comment>
<proteinExistence type="predicted"/>
<reference evidence="2 3" key="1">
    <citation type="journal article" date="2016" name="Front. Microbiol.">
        <title>Comparative Genomics Analysis of Streptomyces Species Reveals Their Adaptation to the Marine Environment and Their Diversity at the Genomic Level.</title>
        <authorList>
            <person name="Tian X."/>
            <person name="Zhang Z."/>
            <person name="Yang T."/>
            <person name="Chen M."/>
            <person name="Li J."/>
            <person name="Chen F."/>
            <person name="Yang J."/>
            <person name="Li W."/>
            <person name="Zhang B."/>
            <person name="Zhang Z."/>
            <person name="Wu J."/>
            <person name="Zhang C."/>
            <person name="Long L."/>
            <person name="Xiao J."/>
        </authorList>
    </citation>
    <scope>NUCLEOTIDE SEQUENCE [LARGE SCALE GENOMIC DNA]</scope>
    <source>
        <strain evidence="2 3">SCSIO 02100</strain>
    </source>
</reference>
<evidence type="ECO:0000256" key="1">
    <source>
        <dbReference type="SAM" id="SignalP"/>
    </source>
</evidence>
<sequence>MRADCRNCFGLCCVALPFTASADFAVDKAAGTPCHNLQRDFGCGIHSRLRESGYPGCTTYDCFGAGQRVSQHTYAGRDWRQEPDTARQMFEVFARQRQLHELLWYLADALDRPAAGAVHPELRAARDRIDSLTLAPAERLADVDPAEHRAQVNPLLLRTSELVRAQVPGRKRRRRGADLAGARLRGAGLRGADLRGAYLIAADLRAADLRTADLLGADFRNADLAGADLTDSLFLTQAQVNAARGDADTRLPEALARPGHW</sequence>
<dbReference type="InterPro" id="IPR001646">
    <property type="entry name" value="5peptide_repeat"/>
</dbReference>